<dbReference type="HOGENOM" id="CLU_433859_0_0_1"/>
<accession>U9SXD4</accession>
<reference evidence="1" key="1">
    <citation type="submission" date="2013-07" db="EMBL/GenBank/DDBJ databases">
        <title>The genome of an arbuscular mycorrhizal fungus provides insights into the evolution of the oldest plant symbiosis.</title>
        <authorList>
            <consortium name="DOE Joint Genome Institute"/>
            <person name="Tisserant E."/>
            <person name="Malbreil M."/>
            <person name="Kuo A."/>
            <person name="Kohler A."/>
            <person name="Symeonidi A."/>
            <person name="Balestrini R."/>
            <person name="Charron P."/>
            <person name="Duensing N."/>
            <person name="Frei-dit-Frey N."/>
            <person name="Gianinazzi-Pearson V."/>
            <person name="Gilbert B."/>
            <person name="Handa Y."/>
            <person name="Hijri M."/>
            <person name="Kaul R."/>
            <person name="Kawaguchi M."/>
            <person name="Krajinski F."/>
            <person name="Lammers P."/>
            <person name="Lapierre D."/>
            <person name="Masclaux F.G."/>
            <person name="Murat C."/>
            <person name="Morin E."/>
            <person name="Ndikumana S."/>
            <person name="Pagni M."/>
            <person name="Petitpierre D."/>
            <person name="Requena N."/>
            <person name="Rosikiewicz P."/>
            <person name="Riley R."/>
            <person name="Saito K."/>
            <person name="San Clemente H."/>
            <person name="Shapiro H."/>
            <person name="van Tuinen D."/>
            <person name="Becard G."/>
            <person name="Bonfante P."/>
            <person name="Paszkowski U."/>
            <person name="Shachar-Hill Y."/>
            <person name="Young J.P."/>
            <person name="Sanders I.R."/>
            <person name="Henrissat B."/>
            <person name="Rensing S.A."/>
            <person name="Grigoriev I.V."/>
            <person name="Corradi N."/>
            <person name="Roux C."/>
            <person name="Martin F."/>
        </authorList>
    </citation>
    <scope>NUCLEOTIDE SEQUENCE</scope>
    <source>
        <strain evidence="1">DAOM 197198</strain>
    </source>
</reference>
<name>U9SXD4_RHIID</name>
<proteinExistence type="predicted"/>
<protein>
    <submittedName>
        <fullName evidence="1">Uncharacterized protein</fullName>
    </submittedName>
</protein>
<sequence>MAKKSRNNRRKTMALRQKNKLLKRQFIEENDLESIEDTIISDNLADYTCHLLNLYKNNDNIENKENTPKFCFSCLIDISLLDGDSKQIANTLVGIIADVDEYSWVYNTKYDGKQESVTYWYVCSQRVNLEKQPRKHQDLLKQRDTPSMNRFNCEGYIRINVNQTTNIAKIEVNHNYLHPPTSENSVSEEIKMFIQENIDLLPCEIYAKLINKGLDLSIKQKQIHFWWTKFNQNRYIHHENSFQSALIWMKEQNYYIILNLTEPVQAIAFTTGIYEHLKKIIFIFMNVILTLPVNNTNNLKFELYVIHAKVDGVGFPLAYLFLENNGNCGNGTRTDIINMFCKQMKLQGLNPEFLLTDKDFAQITASQRIWVNTKIQLCRWHIKRSVEARLASNKLSQRNTYVGLTAHHQFSFIKNTFIPPSPIPKGTIFCPKELRKEILSSSEIWKLAVNEMYMYCEQHSLPFLWAYMWKEWYCAERWVLWMRAGCENKISVLKTTMIVESHWKVLKRDFLYKFFRPQLDLVVFIITKKMLKHQERRFNQLAIGREKPERRKIFKSEWKRLAKHNHLIQQKGEILPKFFDHIKRNNQYPFLENADNRSNSTPNTLLQLVPCVQDECTIHEELTEDDSDAFFDELISITKPATDLLEEHKFSQNIKWGKGVEKNFNSIRKMVQEVETYR</sequence>
<dbReference type="AlphaFoldDB" id="U9SXD4"/>
<organism evidence="1">
    <name type="scientific">Rhizophagus irregularis (strain DAOM 181602 / DAOM 197198 / MUCL 43194)</name>
    <name type="common">Arbuscular mycorrhizal fungus</name>
    <name type="synonym">Glomus intraradices</name>
    <dbReference type="NCBI Taxonomy" id="747089"/>
    <lineage>
        <taxon>Eukaryota</taxon>
        <taxon>Fungi</taxon>
        <taxon>Fungi incertae sedis</taxon>
        <taxon>Mucoromycota</taxon>
        <taxon>Glomeromycotina</taxon>
        <taxon>Glomeromycetes</taxon>
        <taxon>Glomerales</taxon>
        <taxon>Glomeraceae</taxon>
        <taxon>Rhizophagus</taxon>
    </lineage>
</organism>
<dbReference type="EMBL" id="KI297698">
    <property type="protein sequence ID" value="ERZ99781.1"/>
    <property type="molecule type" value="Genomic_DNA"/>
</dbReference>
<evidence type="ECO:0000313" key="1">
    <source>
        <dbReference type="EMBL" id="ERZ99781.1"/>
    </source>
</evidence>
<dbReference type="VEuPathDB" id="FungiDB:RhiirFUN_006363"/>
<gene>
    <name evidence="1" type="ORF">GLOINDRAFT_9159</name>
</gene>